<evidence type="ECO:0000313" key="4">
    <source>
        <dbReference type="Proteomes" id="UP000429607"/>
    </source>
</evidence>
<sequence length="158" mass="17513">MLERYFDLRDALDTDDDDIVSLMPTRRQDNRVRALRDQLRDFQSATMKLQEDSTTLLDVRDIFDALVEKHPVVDKYLAADAAIVKDPDFEAACVLALADKTEELTEDQQLMLSPFETVAAATATPSPGGRPQGGPVGEEEAAHGAEEVWRGTPHPSNF</sequence>
<dbReference type="Proteomes" id="UP000434957">
    <property type="component" value="Unassembled WGS sequence"/>
</dbReference>
<dbReference type="EMBL" id="QXFT01002124">
    <property type="protein sequence ID" value="KAE9303493.1"/>
    <property type="molecule type" value="Genomic_DNA"/>
</dbReference>
<reference evidence="3 5" key="1">
    <citation type="submission" date="2018-08" db="EMBL/GenBank/DDBJ databases">
        <title>Genomic investigation of the strawberry pathogen Phytophthora fragariae indicates pathogenicity is determined by transcriptional variation in three key races.</title>
        <authorList>
            <person name="Adams T.M."/>
            <person name="Armitage A.D."/>
            <person name="Sobczyk M.K."/>
            <person name="Bates H.J."/>
            <person name="Dunwell J.M."/>
            <person name="Nellist C.F."/>
            <person name="Harrison R.J."/>
        </authorList>
    </citation>
    <scope>NUCLEOTIDE SEQUENCE [LARGE SCALE GENOMIC DNA]</scope>
    <source>
        <strain evidence="2 4">SCRP249</strain>
        <strain evidence="3 5">SCRP333</strain>
    </source>
</reference>
<organism evidence="3 5">
    <name type="scientific">Phytophthora rubi</name>
    <dbReference type="NCBI Taxonomy" id="129364"/>
    <lineage>
        <taxon>Eukaryota</taxon>
        <taxon>Sar</taxon>
        <taxon>Stramenopiles</taxon>
        <taxon>Oomycota</taxon>
        <taxon>Peronosporomycetes</taxon>
        <taxon>Peronosporales</taxon>
        <taxon>Peronosporaceae</taxon>
        <taxon>Phytophthora</taxon>
    </lineage>
</organism>
<name>A0A6A4DC44_9STRA</name>
<feature type="compositionally biased region" description="Basic and acidic residues" evidence="1">
    <location>
        <begin position="140"/>
        <end position="149"/>
    </location>
</feature>
<evidence type="ECO:0000313" key="5">
    <source>
        <dbReference type="Proteomes" id="UP000434957"/>
    </source>
</evidence>
<dbReference type="Proteomes" id="UP000429607">
    <property type="component" value="Unassembled WGS sequence"/>
</dbReference>
<protein>
    <submittedName>
        <fullName evidence="3">Uncharacterized protein</fullName>
    </submittedName>
</protein>
<evidence type="ECO:0000313" key="3">
    <source>
        <dbReference type="EMBL" id="KAE9303493.1"/>
    </source>
</evidence>
<dbReference type="EMBL" id="QXFV01002099">
    <property type="protein sequence ID" value="KAE8992886.1"/>
    <property type="molecule type" value="Genomic_DNA"/>
</dbReference>
<feature type="region of interest" description="Disordered" evidence="1">
    <location>
        <begin position="121"/>
        <end position="158"/>
    </location>
</feature>
<keyword evidence="5" id="KW-1185">Reference proteome</keyword>
<evidence type="ECO:0000313" key="2">
    <source>
        <dbReference type="EMBL" id="KAE8992886.1"/>
    </source>
</evidence>
<gene>
    <name evidence="2" type="ORF">PR001_g20822</name>
    <name evidence="3" type="ORF">PR003_g21996</name>
</gene>
<comment type="caution">
    <text evidence="3">The sequence shown here is derived from an EMBL/GenBank/DDBJ whole genome shotgun (WGS) entry which is preliminary data.</text>
</comment>
<dbReference type="AlphaFoldDB" id="A0A6A4DC44"/>
<proteinExistence type="predicted"/>
<evidence type="ECO:0000256" key="1">
    <source>
        <dbReference type="SAM" id="MobiDB-lite"/>
    </source>
</evidence>
<dbReference type="PANTHER" id="PTHR40866:SF1">
    <property type="entry name" value="BED-TYPE DOMAIN-CONTAINING PROTEIN"/>
    <property type="match status" value="1"/>
</dbReference>
<dbReference type="PANTHER" id="PTHR40866">
    <property type="entry name" value="BED-TYPE DOMAIN-CONTAINING PROTEIN"/>
    <property type="match status" value="1"/>
</dbReference>
<accession>A0A6A4DC44</accession>